<comment type="cofactor">
    <cofactor evidence="9">
        <name>[2Fe-2S] cluster</name>
        <dbReference type="ChEBI" id="CHEBI:190135"/>
    </cofactor>
</comment>
<feature type="region of interest" description="Disordered" evidence="10">
    <location>
        <begin position="18"/>
        <end position="39"/>
    </location>
</feature>
<evidence type="ECO:0000256" key="10">
    <source>
        <dbReference type="SAM" id="MobiDB-lite"/>
    </source>
</evidence>
<keyword evidence="4" id="KW-0479">Metal-binding</keyword>
<comment type="caution">
    <text evidence="12">The sequence shown here is derived from an EMBL/GenBank/DDBJ whole genome shotgun (WGS) entry which is preliminary data.</text>
</comment>
<accession>A0A3L9LA20</accession>
<evidence type="ECO:0000256" key="2">
    <source>
        <dbReference type="ARBA" id="ARBA00015816"/>
    </source>
</evidence>
<keyword evidence="6" id="KW-0411">Iron-sulfur</keyword>
<sequence length="129" mass="12402">MVGAAAVGAVTLSACGGGGEKTDGAASPSGPTSPTDVAAAADVPVGSGISVDTDGVQAVVAQPTEGTFTAYSPVCPHQGCSVNPAKKQFVCPCHSSVFDLATGDVTGGPASTGLTPYPVKVEKGRVIVG</sequence>
<dbReference type="SUPFAM" id="SSF50022">
    <property type="entry name" value="ISP domain"/>
    <property type="match status" value="1"/>
</dbReference>
<dbReference type="InterPro" id="IPR005805">
    <property type="entry name" value="Rieske_Fe-S_prot_C"/>
</dbReference>
<keyword evidence="13" id="KW-1185">Reference proteome</keyword>
<reference evidence="12 13" key="1">
    <citation type="submission" date="2018-10" db="EMBL/GenBank/DDBJ databases">
        <title>Kocuria tytonicola, new bacteria from the preen glands of American barn owls (Tyto furcata).</title>
        <authorList>
            <person name="Braun M.S."/>
            <person name="Wang E."/>
            <person name="Zimmermann S."/>
            <person name="Boutin S."/>
            <person name="Wagner H."/>
            <person name="Wink M."/>
        </authorList>
    </citation>
    <scope>NUCLEOTIDE SEQUENCE [LARGE SCALE GENOMIC DNA]</scope>
    <source>
        <strain evidence="12 13">473</strain>
    </source>
</reference>
<protein>
    <recommendedName>
        <fullName evidence="2">Cytochrome bc1 complex Rieske iron-sulfur subunit</fullName>
    </recommendedName>
    <alternativeName>
        <fullName evidence="8">Cytochrome bc1 reductase complex subunit QcrA</fullName>
    </alternativeName>
</protein>
<evidence type="ECO:0000256" key="9">
    <source>
        <dbReference type="ARBA" id="ARBA00034078"/>
    </source>
</evidence>
<dbReference type="Proteomes" id="UP000277871">
    <property type="component" value="Unassembled WGS sequence"/>
</dbReference>
<keyword evidence="3" id="KW-0001">2Fe-2S</keyword>
<dbReference type="GO" id="GO:0016020">
    <property type="term" value="C:membrane"/>
    <property type="evidence" value="ECO:0007669"/>
    <property type="project" value="InterPro"/>
</dbReference>
<dbReference type="PROSITE" id="PS51296">
    <property type="entry name" value="RIESKE"/>
    <property type="match status" value="1"/>
</dbReference>
<dbReference type="Pfam" id="PF00355">
    <property type="entry name" value="Rieske"/>
    <property type="match status" value="1"/>
</dbReference>
<evidence type="ECO:0000256" key="6">
    <source>
        <dbReference type="ARBA" id="ARBA00023014"/>
    </source>
</evidence>
<evidence type="ECO:0000256" key="3">
    <source>
        <dbReference type="ARBA" id="ARBA00022714"/>
    </source>
</evidence>
<proteinExistence type="predicted"/>
<dbReference type="GO" id="GO:0051537">
    <property type="term" value="F:2 iron, 2 sulfur cluster binding"/>
    <property type="evidence" value="ECO:0007669"/>
    <property type="project" value="UniProtKB-KW"/>
</dbReference>
<dbReference type="Gene3D" id="2.102.10.10">
    <property type="entry name" value="Rieske [2Fe-2S] iron-sulphur domain"/>
    <property type="match status" value="1"/>
</dbReference>
<keyword evidence="5" id="KW-0408">Iron</keyword>
<gene>
    <name evidence="12" type="ORF">EAE32_08140</name>
</gene>
<dbReference type="PANTHER" id="PTHR10134">
    <property type="entry name" value="CYTOCHROME B-C1 COMPLEX SUBUNIT RIESKE, MITOCHONDRIAL"/>
    <property type="match status" value="1"/>
</dbReference>
<evidence type="ECO:0000256" key="5">
    <source>
        <dbReference type="ARBA" id="ARBA00023004"/>
    </source>
</evidence>
<evidence type="ECO:0000259" key="11">
    <source>
        <dbReference type="PROSITE" id="PS51296"/>
    </source>
</evidence>
<evidence type="ECO:0000256" key="1">
    <source>
        <dbReference type="ARBA" id="ARBA00002494"/>
    </source>
</evidence>
<dbReference type="GO" id="GO:0046872">
    <property type="term" value="F:metal ion binding"/>
    <property type="evidence" value="ECO:0007669"/>
    <property type="project" value="UniProtKB-KW"/>
</dbReference>
<dbReference type="GO" id="GO:0016705">
    <property type="term" value="F:oxidoreductase activity, acting on paired donors, with incorporation or reduction of molecular oxygen"/>
    <property type="evidence" value="ECO:0007669"/>
    <property type="project" value="UniProtKB-ARBA"/>
</dbReference>
<dbReference type="InterPro" id="IPR014349">
    <property type="entry name" value="Rieske_Fe-S_prot"/>
</dbReference>
<evidence type="ECO:0000256" key="7">
    <source>
        <dbReference type="ARBA" id="ARBA00023157"/>
    </source>
</evidence>
<dbReference type="EMBL" id="RDEX01000001">
    <property type="protein sequence ID" value="RLY95258.1"/>
    <property type="molecule type" value="Genomic_DNA"/>
</dbReference>
<dbReference type="CDD" id="cd03467">
    <property type="entry name" value="Rieske"/>
    <property type="match status" value="1"/>
</dbReference>
<evidence type="ECO:0000313" key="13">
    <source>
        <dbReference type="Proteomes" id="UP000277871"/>
    </source>
</evidence>
<dbReference type="InterPro" id="IPR036922">
    <property type="entry name" value="Rieske_2Fe-2S_sf"/>
</dbReference>
<organism evidence="12 13">
    <name type="scientific">Kocuria tytonicola</name>
    <dbReference type="NCBI Taxonomy" id="2055946"/>
    <lineage>
        <taxon>Bacteria</taxon>
        <taxon>Bacillati</taxon>
        <taxon>Actinomycetota</taxon>
        <taxon>Actinomycetes</taxon>
        <taxon>Micrococcales</taxon>
        <taxon>Micrococcaceae</taxon>
        <taxon>Kocuria</taxon>
    </lineage>
</organism>
<evidence type="ECO:0000256" key="8">
    <source>
        <dbReference type="ARBA" id="ARBA00029586"/>
    </source>
</evidence>
<evidence type="ECO:0000256" key="4">
    <source>
        <dbReference type="ARBA" id="ARBA00022723"/>
    </source>
</evidence>
<feature type="domain" description="Rieske" evidence="11">
    <location>
        <begin position="35"/>
        <end position="128"/>
    </location>
</feature>
<dbReference type="PRINTS" id="PR00162">
    <property type="entry name" value="RIESKE"/>
</dbReference>
<keyword evidence="7" id="KW-1015">Disulfide bond</keyword>
<dbReference type="AlphaFoldDB" id="A0A3L9LA20"/>
<comment type="function">
    <text evidence="1">Iron-sulfur subunit of the cytochrome bc1 complex, an essential component of the respiratory electron transport chain required for ATP synthesis. The bc1 complex catalyzes the oxidation of menaquinol and the reduction of cytochrome c in the respiratory chain. The bc1 complex operates through a Q-cycle mechanism that couples electron transfer to generation of the proton gradient that drives ATP synthesis.</text>
</comment>
<dbReference type="GO" id="GO:0004497">
    <property type="term" value="F:monooxygenase activity"/>
    <property type="evidence" value="ECO:0007669"/>
    <property type="project" value="UniProtKB-ARBA"/>
</dbReference>
<name>A0A3L9LA20_9MICC</name>
<dbReference type="InterPro" id="IPR017941">
    <property type="entry name" value="Rieske_2Fe-2S"/>
</dbReference>
<evidence type="ECO:0000313" key="12">
    <source>
        <dbReference type="EMBL" id="RLY95258.1"/>
    </source>
</evidence>